<keyword evidence="3" id="KW-1185">Reference proteome</keyword>
<dbReference type="Proteomes" id="UP001046870">
    <property type="component" value="Chromosome 6"/>
</dbReference>
<sequence>MNLYRNFGSIMETWATNAHLKFDSEDVVGLGNEQVPLGGKAERRKDWMSKELAGTILRSESEDSGVEMASVEMENALSTPHGSVSSFLSIKEEEMCTAEEMGKVECRSPSPPSSYDLSSRSSSSSSLNTVAQEKSEPLSTGLKVEQALRRADRSNQRVRRKSAISQSTQAPSHYREDSDPLDPCHMAPLIPCHSVTSASRRSQRSESLGARITAHPPTSIQRRGNSLKHLNLCQSTNQVYPQLHCEEEVRDTFPTDGISPGLGYLEQVCRLLEEIARLQTSNKELRRENERVHSQLKVQGCQDMGFSQHTSCNMGDDLTANQTPDIERHKNPSSQSSHEDELLHPCLRRRSMSDTKAFIRHVGRSEMQSQWNVSTGDLLDQFDGSTYCQPGQKQQHRMNILDVKLKTGSLKSNTVLEKPSRPKRPFRLLFKKRTKNMSVC</sequence>
<dbReference type="AlphaFoldDB" id="A0A9D3Q3K5"/>
<name>A0A9D3Q3K5_MEGAT</name>
<evidence type="ECO:0000256" key="1">
    <source>
        <dbReference type="SAM" id="MobiDB-lite"/>
    </source>
</evidence>
<reference evidence="2" key="1">
    <citation type="submission" date="2021-01" db="EMBL/GenBank/DDBJ databases">
        <authorList>
            <person name="Zahm M."/>
            <person name="Roques C."/>
            <person name="Cabau C."/>
            <person name="Klopp C."/>
            <person name="Donnadieu C."/>
            <person name="Jouanno E."/>
            <person name="Lampietro C."/>
            <person name="Louis A."/>
            <person name="Herpin A."/>
            <person name="Echchiki A."/>
            <person name="Berthelot C."/>
            <person name="Parey E."/>
            <person name="Roest-Crollius H."/>
            <person name="Braasch I."/>
            <person name="Postlethwait J."/>
            <person name="Bobe J."/>
            <person name="Montfort J."/>
            <person name="Bouchez O."/>
            <person name="Begum T."/>
            <person name="Mejri S."/>
            <person name="Adams A."/>
            <person name="Chen W.-J."/>
            <person name="Guiguen Y."/>
        </authorList>
    </citation>
    <scope>NUCLEOTIDE SEQUENCE</scope>
    <source>
        <strain evidence="2">YG-15Mar2019-1</strain>
        <tissue evidence="2">Brain</tissue>
    </source>
</reference>
<protein>
    <recommendedName>
        <fullName evidence="4">DUF4657 domain-containing protein</fullName>
    </recommendedName>
</protein>
<feature type="region of interest" description="Disordered" evidence="1">
    <location>
        <begin position="195"/>
        <end position="222"/>
    </location>
</feature>
<gene>
    <name evidence="2" type="ORF">MATL_G00085110</name>
</gene>
<evidence type="ECO:0000313" key="2">
    <source>
        <dbReference type="EMBL" id="KAG7476653.1"/>
    </source>
</evidence>
<feature type="region of interest" description="Disordered" evidence="1">
    <location>
        <begin position="99"/>
        <end position="182"/>
    </location>
</feature>
<dbReference type="OrthoDB" id="8727472at2759"/>
<evidence type="ECO:0000313" key="3">
    <source>
        <dbReference type="Proteomes" id="UP001046870"/>
    </source>
</evidence>
<comment type="caution">
    <text evidence="2">The sequence shown here is derived from an EMBL/GenBank/DDBJ whole genome shotgun (WGS) entry which is preliminary data.</text>
</comment>
<accession>A0A9D3Q3K5</accession>
<feature type="compositionally biased region" description="Low complexity" evidence="1">
    <location>
        <begin position="113"/>
        <end position="126"/>
    </location>
</feature>
<dbReference type="EMBL" id="JAFDVH010000006">
    <property type="protein sequence ID" value="KAG7476653.1"/>
    <property type="molecule type" value="Genomic_DNA"/>
</dbReference>
<feature type="compositionally biased region" description="Polar residues" evidence="1">
    <location>
        <begin position="312"/>
        <end position="324"/>
    </location>
</feature>
<feature type="region of interest" description="Disordered" evidence="1">
    <location>
        <begin position="312"/>
        <end position="342"/>
    </location>
</feature>
<proteinExistence type="predicted"/>
<organism evidence="2 3">
    <name type="scientific">Megalops atlanticus</name>
    <name type="common">Tarpon</name>
    <name type="synonym">Clupea gigantea</name>
    <dbReference type="NCBI Taxonomy" id="7932"/>
    <lineage>
        <taxon>Eukaryota</taxon>
        <taxon>Metazoa</taxon>
        <taxon>Chordata</taxon>
        <taxon>Craniata</taxon>
        <taxon>Vertebrata</taxon>
        <taxon>Euteleostomi</taxon>
        <taxon>Actinopterygii</taxon>
        <taxon>Neopterygii</taxon>
        <taxon>Teleostei</taxon>
        <taxon>Elopiformes</taxon>
        <taxon>Megalopidae</taxon>
        <taxon>Megalops</taxon>
    </lineage>
</organism>
<evidence type="ECO:0008006" key="4">
    <source>
        <dbReference type="Google" id="ProtNLM"/>
    </source>
</evidence>
<feature type="compositionally biased region" description="Basic and acidic residues" evidence="1">
    <location>
        <begin position="146"/>
        <end position="155"/>
    </location>
</feature>